<dbReference type="RefSeq" id="WP_204912658.1">
    <property type="nucleotide sequence ID" value="NZ_BAAAYR010000001.1"/>
</dbReference>
<reference evidence="2" key="1">
    <citation type="journal article" date="2019" name="Int. J. Syst. Evol. Microbiol.">
        <title>The Global Catalogue of Microorganisms (GCM) 10K type strain sequencing project: providing services to taxonomists for standard genome sequencing and annotation.</title>
        <authorList>
            <consortium name="The Broad Institute Genomics Platform"/>
            <consortium name="The Broad Institute Genome Sequencing Center for Infectious Disease"/>
            <person name="Wu L."/>
            <person name="Ma J."/>
        </authorList>
    </citation>
    <scope>NUCLEOTIDE SEQUENCE [LARGE SCALE GENOMIC DNA]</scope>
    <source>
        <strain evidence="2">JCM 16540</strain>
    </source>
</reference>
<dbReference type="Proteomes" id="UP001500767">
    <property type="component" value="Unassembled WGS sequence"/>
</dbReference>
<dbReference type="InterPro" id="IPR036188">
    <property type="entry name" value="FAD/NAD-bd_sf"/>
</dbReference>
<dbReference type="EMBL" id="BAAAYR010000001">
    <property type="protein sequence ID" value="GAA3550630.1"/>
    <property type="molecule type" value="Genomic_DNA"/>
</dbReference>
<organism evidence="1 2">
    <name type="scientific">Microlunatus spumicola</name>
    <dbReference type="NCBI Taxonomy" id="81499"/>
    <lineage>
        <taxon>Bacteria</taxon>
        <taxon>Bacillati</taxon>
        <taxon>Actinomycetota</taxon>
        <taxon>Actinomycetes</taxon>
        <taxon>Propionibacteriales</taxon>
        <taxon>Propionibacteriaceae</taxon>
        <taxon>Microlunatus</taxon>
    </lineage>
</organism>
<dbReference type="Gene3D" id="3.50.50.60">
    <property type="entry name" value="FAD/NAD(P)-binding domain"/>
    <property type="match status" value="1"/>
</dbReference>
<protein>
    <recommendedName>
        <fullName evidence="3">Pyridine nucleotide-disulphide oxidoreductase</fullName>
    </recommendedName>
</protein>
<sequence>MRALAAGEPVQDEEDLGDIVMVPPVLAARRRGELEALPVPDRFTPDGVAWDDPARDLRVDAVVWCTGFRPDLRHLAGLELTRREGRPVTDPALRSRSVDDPRLFFVGYGDWCGPASATLIGVGASARATVDAALDLLGPTTGTRG</sequence>
<gene>
    <name evidence="1" type="ORF">GCM10022197_01880</name>
</gene>
<evidence type="ECO:0000313" key="1">
    <source>
        <dbReference type="EMBL" id="GAA3550630.1"/>
    </source>
</evidence>
<evidence type="ECO:0008006" key="3">
    <source>
        <dbReference type="Google" id="ProtNLM"/>
    </source>
</evidence>
<evidence type="ECO:0000313" key="2">
    <source>
        <dbReference type="Proteomes" id="UP001500767"/>
    </source>
</evidence>
<keyword evidence="2" id="KW-1185">Reference proteome</keyword>
<dbReference type="SUPFAM" id="SSF51905">
    <property type="entry name" value="FAD/NAD(P)-binding domain"/>
    <property type="match status" value="1"/>
</dbReference>
<accession>A0ABP6WFQ9</accession>
<name>A0ABP6WFQ9_9ACTN</name>
<proteinExistence type="predicted"/>
<comment type="caution">
    <text evidence="1">The sequence shown here is derived from an EMBL/GenBank/DDBJ whole genome shotgun (WGS) entry which is preliminary data.</text>
</comment>